<comment type="subcellular location">
    <subcellularLocation>
        <location evidence="2">Golgi apparatus membrane</location>
        <topology evidence="2">Single-pass type II membrane protein</topology>
    </subcellularLocation>
    <subcellularLocation>
        <location evidence="16">Membrane</location>
        <topology evidence="16">Single-pass type II membrane protein</topology>
    </subcellularLocation>
</comment>
<dbReference type="GO" id="GO:0046872">
    <property type="term" value="F:metal ion binding"/>
    <property type="evidence" value="ECO:0007669"/>
    <property type="project" value="UniProtKB-UniRule"/>
</dbReference>
<dbReference type="Gene3D" id="3.90.550.10">
    <property type="entry name" value="Spore Coat Polysaccharide Biosynthesis Protein SpsA, Chain A"/>
    <property type="match status" value="1"/>
</dbReference>
<dbReference type="Pfam" id="PF02709">
    <property type="entry name" value="Glyco_transf_7C"/>
    <property type="match status" value="1"/>
</dbReference>
<evidence type="ECO:0000256" key="15">
    <source>
        <dbReference type="ARBA" id="ARBA00051458"/>
    </source>
</evidence>
<dbReference type="Proteomes" id="UP001286313">
    <property type="component" value="Unassembled WGS sequence"/>
</dbReference>
<dbReference type="InterPro" id="IPR003859">
    <property type="entry name" value="Galactosyl_T"/>
</dbReference>
<evidence type="ECO:0000256" key="17">
    <source>
        <dbReference type="SAM" id="MobiDB-lite"/>
    </source>
</evidence>
<dbReference type="SUPFAM" id="SSF53448">
    <property type="entry name" value="Nucleotide-diphospho-sugar transferases"/>
    <property type="match status" value="1"/>
</dbReference>
<protein>
    <recommendedName>
        <fullName evidence="16">Beta-1,4-N-acetylgalactosaminyltransferase</fullName>
        <ecNumber evidence="16">2.4.1.-</ecNumber>
    </recommendedName>
    <alternativeName>
        <fullName evidence="16">Beta-4-GalNAcT</fullName>
    </alternativeName>
</protein>
<comment type="catalytic activity">
    <reaction evidence="15">
        <text>3-O-(beta-D-xylosyl)-L-seryl-[protein] + UDP-alpha-D-galactose = 3-O-(beta-D-galactosyl-(1-&gt;4)-beta-D-xylosyl)-L-seryl-[protein] + UDP + H(+)</text>
        <dbReference type="Rhea" id="RHEA:15297"/>
        <dbReference type="Rhea" id="RHEA-COMP:12567"/>
        <dbReference type="Rhea" id="RHEA-COMP:12570"/>
        <dbReference type="ChEBI" id="CHEBI:15378"/>
        <dbReference type="ChEBI" id="CHEBI:58223"/>
        <dbReference type="ChEBI" id="CHEBI:66914"/>
        <dbReference type="ChEBI" id="CHEBI:132085"/>
        <dbReference type="ChEBI" id="CHEBI:132088"/>
        <dbReference type="EC" id="2.4.1.133"/>
    </reaction>
</comment>
<dbReference type="InterPro" id="IPR027995">
    <property type="entry name" value="Galactosyl_T_N"/>
</dbReference>
<dbReference type="InterPro" id="IPR027791">
    <property type="entry name" value="Galactosyl_T_C"/>
</dbReference>
<comment type="function">
    <text evidence="16">Catalyzes the transfer of galactose onto proteins or lipids.</text>
</comment>
<evidence type="ECO:0000256" key="6">
    <source>
        <dbReference type="ARBA" id="ARBA00022679"/>
    </source>
</evidence>
<evidence type="ECO:0000256" key="11">
    <source>
        <dbReference type="ARBA" id="ARBA00023034"/>
    </source>
</evidence>
<comment type="pathway">
    <text evidence="3 16">Protein modification; protein glycosylation.</text>
</comment>
<dbReference type="EMBL" id="JAWQEG010003599">
    <property type="protein sequence ID" value="KAK3865384.1"/>
    <property type="molecule type" value="Genomic_DNA"/>
</dbReference>
<dbReference type="PANTHER" id="PTHR19300:SF30">
    <property type="entry name" value="BETA-1,4-GALACTOSYLTRANSFERASE 7"/>
    <property type="match status" value="1"/>
</dbReference>
<evidence type="ECO:0000256" key="8">
    <source>
        <dbReference type="ARBA" id="ARBA00022723"/>
    </source>
</evidence>
<feature type="transmembrane region" description="Helical" evidence="16">
    <location>
        <begin position="61"/>
        <end position="78"/>
    </location>
</feature>
<keyword evidence="14 16" id="KW-0464">Manganese</keyword>
<keyword evidence="10 16" id="KW-1133">Transmembrane helix</keyword>
<dbReference type="GO" id="GO:0000139">
    <property type="term" value="C:Golgi membrane"/>
    <property type="evidence" value="ECO:0007669"/>
    <property type="project" value="UniProtKB-SubCell"/>
</dbReference>
<evidence type="ECO:0000256" key="16">
    <source>
        <dbReference type="RuleBase" id="RU368121"/>
    </source>
</evidence>
<evidence type="ECO:0000256" key="2">
    <source>
        <dbReference type="ARBA" id="ARBA00004323"/>
    </source>
</evidence>
<feature type="region of interest" description="Disordered" evidence="17">
    <location>
        <begin position="352"/>
        <end position="383"/>
    </location>
</feature>
<reference evidence="20" key="1">
    <citation type="submission" date="2023-10" db="EMBL/GenBank/DDBJ databases">
        <title>Genome assemblies of two species of porcelain crab, Petrolisthes cinctipes and Petrolisthes manimaculis (Anomura: Porcellanidae).</title>
        <authorList>
            <person name="Angst P."/>
        </authorList>
    </citation>
    <scope>NUCLEOTIDE SEQUENCE</scope>
    <source>
        <strain evidence="20">PB745_01</strain>
        <tissue evidence="20">Gill</tissue>
    </source>
</reference>
<evidence type="ECO:0000256" key="7">
    <source>
        <dbReference type="ARBA" id="ARBA00022692"/>
    </source>
</evidence>
<keyword evidence="12 16" id="KW-0472">Membrane</keyword>
<feature type="region of interest" description="Disordered" evidence="17">
    <location>
        <begin position="1"/>
        <end position="26"/>
    </location>
</feature>
<comment type="caution">
    <text evidence="20">The sequence shown here is derived from an EMBL/GenBank/DDBJ whole genome shotgun (WGS) entry which is preliminary data.</text>
</comment>
<evidence type="ECO:0000256" key="9">
    <source>
        <dbReference type="ARBA" id="ARBA00022968"/>
    </source>
</evidence>
<evidence type="ECO:0000313" key="21">
    <source>
        <dbReference type="Proteomes" id="UP001286313"/>
    </source>
</evidence>
<keyword evidence="11" id="KW-0333">Golgi apparatus</keyword>
<accession>A0AAE1F1X3</accession>
<feature type="compositionally biased region" description="Basic residues" evidence="17">
    <location>
        <begin position="373"/>
        <end position="383"/>
    </location>
</feature>
<keyword evidence="8 16" id="KW-0479">Metal-binding</keyword>
<dbReference type="PRINTS" id="PR02050">
    <property type="entry name" value="B14GALTRFASE"/>
</dbReference>
<evidence type="ECO:0000256" key="5">
    <source>
        <dbReference type="ARBA" id="ARBA00022676"/>
    </source>
</evidence>
<evidence type="ECO:0000256" key="1">
    <source>
        <dbReference type="ARBA" id="ARBA00001936"/>
    </source>
</evidence>
<evidence type="ECO:0000256" key="3">
    <source>
        <dbReference type="ARBA" id="ARBA00004922"/>
    </source>
</evidence>
<keyword evidence="6 16" id="KW-0808">Transferase</keyword>
<dbReference type="GO" id="GO:0030166">
    <property type="term" value="P:proteoglycan biosynthetic process"/>
    <property type="evidence" value="ECO:0007669"/>
    <property type="project" value="TreeGrafter"/>
</dbReference>
<evidence type="ECO:0000259" key="18">
    <source>
        <dbReference type="Pfam" id="PF02709"/>
    </source>
</evidence>
<dbReference type="GO" id="GO:0046525">
    <property type="term" value="F:xylosylprotein 4-beta-galactosyltransferase activity"/>
    <property type="evidence" value="ECO:0007669"/>
    <property type="project" value="UniProtKB-EC"/>
</dbReference>
<evidence type="ECO:0000313" key="20">
    <source>
        <dbReference type="EMBL" id="KAK3865384.1"/>
    </source>
</evidence>
<dbReference type="Pfam" id="PF13733">
    <property type="entry name" value="Glyco_transf_7N"/>
    <property type="match status" value="1"/>
</dbReference>
<evidence type="ECO:0000256" key="10">
    <source>
        <dbReference type="ARBA" id="ARBA00022989"/>
    </source>
</evidence>
<gene>
    <name evidence="20" type="ORF">Pcinc_029005</name>
</gene>
<dbReference type="PANTHER" id="PTHR19300">
    <property type="entry name" value="BETA-1,4-GALACTOSYLTRANSFERASE"/>
    <property type="match status" value="1"/>
</dbReference>
<dbReference type="FunFam" id="3.90.550.10:FF:000062">
    <property type="entry name" value="beta-1,4-galactosyltransferase 7 isoform X1"/>
    <property type="match status" value="1"/>
</dbReference>
<feature type="compositionally biased region" description="Basic and acidic residues" evidence="17">
    <location>
        <begin position="1"/>
        <end position="10"/>
    </location>
</feature>
<keyword evidence="7 16" id="KW-0812">Transmembrane</keyword>
<dbReference type="EC" id="2.4.1.-" evidence="16"/>
<dbReference type="InterPro" id="IPR029044">
    <property type="entry name" value="Nucleotide-diphossugar_trans"/>
</dbReference>
<feature type="domain" description="Galactosyltransferase N-terminal" evidence="19">
    <location>
        <begin position="113"/>
        <end position="197"/>
    </location>
</feature>
<organism evidence="20 21">
    <name type="scientific">Petrolisthes cinctipes</name>
    <name type="common">Flat porcelain crab</name>
    <dbReference type="NCBI Taxonomy" id="88211"/>
    <lineage>
        <taxon>Eukaryota</taxon>
        <taxon>Metazoa</taxon>
        <taxon>Ecdysozoa</taxon>
        <taxon>Arthropoda</taxon>
        <taxon>Crustacea</taxon>
        <taxon>Multicrustacea</taxon>
        <taxon>Malacostraca</taxon>
        <taxon>Eumalacostraca</taxon>
        <taxon>Eucarida</taxon>
        <taxon>Decapoda</taxon>
        <taxon>Pleocyemata</taxon>
        <taxon>Anomura</taxon>
        <taxon>Galatheoidea</taxon>
        <taxon>Porcellanidae</taxon>
        <taxon>Petrolisthes</taxon>
    </lineage>
</organism>
<keyword evidence="5 16" id="KW-0328">Glycosyltransferase</keyword>
<comment type="cofactor">
    <cofactor evidence="1 16">
        <name>Mn(2+)</name>
        <dbReference type="ChEBI" id="CHEBI:29035"/>
    </cofactor>
</comment>
<evidence type="ECO:0000256" key="13">
    <source>
        <dbReference type="ARBA" id="ARBA00023180"/>
    </source>
</evidence>
<evidence type="ECO:0000256" key="12">
    <source>
        <dbReference type="ARBA" id="ARBA00023136"/>
    </source>
</evidence>
<dbReference type="AlphaFoldDB" id="A0AAE1F1X3"/>
<evidence type="ECO:0000256" key="14">
    <source>
        <dbReference type="ARBA" id="ARBA00023211"/>
    </source>
</evidence>
<keyword evidence="21" id="KW-1185">Reference proteome</keyword>
<keyword evidence="9 16" id="KW-0735">Signal-anchor</keyword>
<sequence>MSFRRDDSKLRKCTRHGSSHSRASLPLPTITSRAPLQVKPHPPWEDCVRLIRMLRVRRPSTILWGLFLCGLFLLYISLPSPSHGSCDCNETGSSYPLTGNLLDDSNRVYPKDPHKLALLIPFRDRFEELLEFAPHIHNFLASQRKNHHIYVINQVDNLRFNRAALLNVGFLESGVDCDYVAMHDVDLLPLNPALVYEFPSDGPYHVAAPHLHPRYHYPTFIGGVLLINRQHFRKVDGLSNKYWGWGLEDDEFYARLKEAHLQVARPGNLTSGTQNTFKHVHDRRVRRRDMIKCHNQQEVTRHRDRDTGLSTLSYRIQARKELTIQGAPVTVLNVVLECDHSVTPWCDCTESIGNTPRDPQQPAKSQDVIVPRLNRKKHLTQDG</sequence>
<keyword evidence="13 16" id="KW-0325">Glycoprotein</keyword>
<feature type="compositionally biased region" description="Polar residues" evidence="17">
    <location>
        <begin position="352"/>
        <end position="364"/>
    </location>
</feature>
<evidence type="ECO:0000259" key="19">
    <source>
        <dbReference type="Pfam" id="PF13733"/>
    </source>
</evidence>
<proteinExistence type="inferred from homology"/>
<dbReference type="GO" id="GO:0005975">
    <property type="term" value="P:carbohydrate metabolic process"/>
    <property type="evidence" value="ECO:0007669"/>
    <property type="project" value="InterPro"/>
</dbReference>
<comment type="similarity">
    <text evidence="4 16">Belongs to the glycosyltransferase 7 family.</text>
</comment>
<name>A0AAE1F1X3_PETCI</name>
<evidence type="ECO:0000256" key="4">
    <source>
        <dbReference type="ARBA" id="ARBA00005735"/>
    </source>
</evidence>
<feature type="domain" description="Galactosyltransferase C-terminal" evidence="18">
    <location>
        <begin position="203"/>
        <end position="279"/>
    </location>
</feature>